<comment type="caution">
    <text evidence="1">The sequence shown here is derived from an EMBL/GenBank/DDBJ whole genome shotgun (WGS) entry which is preliminary data.</text>
</comment>
<organism evidence="1">
    <name type="scientific">Caldithrix abyssi</name>
    <dbReference type="NCBI Taxonomy" id="187145"/>
    <lineage>
        <taxon>Bacteria</taxon>
        <taxon>Pseudomonadati</taxon>
        <taxon>Calditrichota</taxon>
        <taxon>Calditrichia</taxon>
        <taxon>Calditrichales</taxon>
        <taxon>Calditrichaceae</taxon>
        <taxon>Caldithrix</taxon>
    </lineage>
</organism>
<name>A0A7V5PN32_CALAY</name>
<evidence type="ECO:0000313" key="1">
    <source>
        <dbReference type="EMBL" id="HHJ51695.1"/>
    </source>
</evidence>
<dbReference type="Proteomes" id="UP000886124">
    <property type="component" value="Unassembled WGS sequence"/>
</dbReference>
<accession>A0A7V5PN32</accession>
<dbReference type="EMBL" id="DROD01000050">
    <property type="protein sequence ID" value="HHJ51695.1"/>
    <property type="molecule type" value="Genomic_DNA"/>
</dbReference>
<sequence length="151" mass="16494">MKKILLISLLTVFALQAQEKPGESRFLLRGYAHSGLEMRNEGSSFVGGSFNPIFLWRQSKKLLFEAELEIEIEGGETEIGLEYANMAYILNSYAVLRLGKFLLPYGAFAEKLHPAWINRLATKPLGFGHDGVGPANGLGVELRGGIPVGSA</sequence>
<protein>
    <submittedName>
        <fullName evidence="1">Uncharacterized protein</fullName>
    </submittedName>
</protein>
<feature type="non-terminal residue" evidence="1">
    <location>
        <position position="151"/>
    </location>
</feature>
<reference evidence="1" key="1">
    <citation type="journal article" date="2020" name="mSystems">
        <title>Genome- and Community-Level Interaction Insights into Carbon Utilization and Element Cycling Functions of Hydrothermarchaeota in Hydrothermal Sediment.</title>
        <authorList>
            <person name="Zhou Z."/>
            <person name="Liu Y."/>
            <person name="Xu W."/>
            <person name="Pan J."/>
            <person name="Luo Z.H."/>
            <person name="Li M."/>
        </authorList>
    </citation>
    <scope>NUCLEOTIDE SEQUENCE [LARGE SCALE GENOMIC DNA]</scope>
    <source>
        <strain evidence="1">HyVt-527</strain>
    </source>
</reference>
<gene>
    <name evidence="1" type="ORF">ENJ89_00745</name>
</gene>
<dbReference type="AlphaFoldDB" id="A0A7V5PN32"/>
<proteinExistence type="predicted"/>